<evidence type="ECO:0000259" key="1">
    <source>
        <dbReference type="SMART" id="SM00458"/>
    </source>
</evidence>
<reference evidence="2 3" key="1">
    <citation type="journal article" date="2016" name="Mol. Biol. Evol.">
        <title>Comparative Genomics of Early-Diverging Mushroom-Forming Fungi Provides Insights into the Origins of Lignocellulose Decay Capabilities.</title>
        <authorList>
            <person name="Nagy L.G."/>
            <person name="Riley R."/>
            <person name="Tritt A."/>
            <person name="Adam C."/>
            <person name="Daum C."/>
            <person name="Floudas D."/>
            <person name="Sun H."/>
            <person name="Yadav J.S."/>
            <person name="Pangilinan J."/>
            <person name="Larsson K.H."/>
            <person name="Matsuura K."/>
            <person name="Barry K."/>
            <person name="Labutti K."/>
            <person name="Kuo R."/>
            <person name="Ohm R.A."/>
            <person name="Bhattacharya S.S."/>
            <person name="Shirouzu T."/>
            <person name="Yoshinaga Y."/>
            <person name="Martin F.M."/>
            <person name="Grigoriev I.V."/>
            <person name="Hibbett D.S."/>
        </authorList>
    </citation>
    <scope>NUCLEOTIDE SEQUENCE [LARGE SCALE GENOMIC DNA]</scope>
    <source>
        <strain evidence="2 3">HHB12029</strain>
    </source>
</reference>
<dbReference type="InterPro" id="IPR000772">
    <property type="entry name" value="Ricin_B_lectin"/>
</dbReference>
<dbReference type="InParanoid" id="A0A165MHS1"/>
<dbReference type="GO" id="GO:0030246">
    <property type="term" value="F:carbohydrate binding"/>
    <property type="evidence" value="ECO:0007669"/>
    <property type="project" value="UniProtKB-KW"/>
</dbReference>
<gene>
    <name evidence="2" type="ORF">EXIGLDRAFT_585344</name>
</gene>
<feature type="non-terminal residue" evidence="2">
    <location>
        <position position="1"/>
    </location>
</feature>
<dbReference type="InterPro" id="IPR035992">
    <property type="entry name" value="Ricin_B-like_lectins"/>
</dbReference>
<keyword evidence="2" id="KW-0430">Lectin</keyword>
<accession>A0A165MHS1</accession>
<dbReference type="OrthoDB" id="6770063at2759"/>
<proteinExistence type="predicted"/>
<sequence>AITPAQATDLCLTAADNADGAAVTLEACTGDASQAWKPDNAQLVIHGDKCLDVTEGVNEKGTKLQIWSCVAGGSNQMFTSSANNHIEWLNFDKCLDVTNGQFKAGTPVQIWQCSTTTKNQSW</sequence>
<dbReference type="Gene3D" id="2.80.10.50">
    <property type="match status" value="2"/>
</dbReference>
<protein>
    <submittedName>
        <fullName evidence="2">Ricin B lectin</fullName>
    </submittedName>
</protein>
<name>A0A165MHS1_EXIGL</name>
<dbReference type="EMBL" id="KV425911">
    <property type="protein sequence ID" value="KZV99284.1"/>
    <property type="molecule type" value="Genomic_DNA"/>
</dbReference>
<evidence type="ECO:0000313" key="3">
    <source>
        <dbReference type="Proteomes" id="UP000077266"/>
    </source>
</evidence>
<dbReference type="AlphaFoldDB" id="A0A165MHS1"/>
<dbReference type="Pfam" id="PF00652">
    <property type="entry name" value="Ricin_B_lectin"/>
    <property type="match status" value="1"/>
</dbReference>
<feature type="domain" description="Ricin B lectin" evidence="1">
    <location>
        <begin position="1"/>
        <end position="122"/>
    </location>
</feature>
<dbReference type="SMART" id="SM00458">
    <property type="entry name" value="RICIN"/>
    <property type="match status" value="1"/>
</dbReference>
<dbReference type="Proteomes" id="UP000077266">
    <property type="component" value="Unassembled WGS sequence"/>
</dbReference>
<dbReference type="STRING" id="1314781.A0A165MHS1"/>
<dbReference type="SUPFAM" id="SSF50370">
    <property type="entry name" value="Ricin B-like lectins"/>
    <property type="match status" value="1"/>
</dbReference>
<feature type="non-terminal residue" evidence="2">
    <location>
        <position position="122"/>
    </location>
</feature>
<organism evidence="2 3">
    <name type="scientific">Exidia glandulosa HHB12029</name>
    <dbReference type="NCBI Taxonomy" id="1314781"/>
    <lineage>
        <taxon>Eukaryota</taxon>
        <taxon>Fungi</taxon>
        <taxon>Dikarya</taxon>
        <taxon>Basidiomycota</taxon>
        <taxon>Agaricomycotina</taxon>
        <taxon>Agaricomycetes</taxon>
        <taxon>Auriculariales</taxon>
        <taxon>Exidiaceae</taxon>
        <taxon>Exidia</taxon>
    </lineage>
</organism>
<keyword evidence="3" id="KW-1185">Reference proteome</keyword>
<dbReference type="PROSITE" id="PS50231">
    <property type="entry name" value="RICIN_B_LECTIN"/>
    <property type="match status" value="1"/>
</dbReference>
<evidence type="ECO:0000313" key="2">
    <source>
        <dbReference type="EMBL" id="KZV99284.1"/>
    </source>
</evidence>